<reference evidence="2 3" key="1">
    <citation type="journal article" date="2010" name="Proc. Natl. Acad. Sci. U.S.A.">
        <title>Enigmatic, ultrasmall, uncultivated Archaea.</title>
        <authorList>
            <person name="Baker B.J."/>
            <person name="Comolli L.R."/>
            <person name="Dick G.J."/>
            <person name="Hauser L.J."/>
            <person name="Hyatt D."/>
            <person name="Dill B.D."/>
            <person name="Land M.L."/>
            <person name="Verberkmoes N.C."/>
            <person name="Hettich R.L."/>
            <person name="Banfield J.F."/>
        </authorList>
    </citation>
    <scope>NUCLEOTIDE SEQUENCE [LARGE SCALE GENOMIC DNA]</scope>
</reference>
<proteinExistence type="predicted"/>
<name>D6GUB6_PARA5</name>
<accession>D6GUB6</accession>
<sequence length="146" mass="16941">MGKNIRRGRTGSVRCSSCGQITRRDRAVYLFRDGIKSYYCPDCAKKIHGKKLYKGMPKYVKKIGTKRVRRKFTIFPTEDSNNSEMASDSDVDESQINLSEEKEDYSENKDEVTEQNDDTQDETDEQEESDDKEEISEENNSENDEQ</sequence>
<dbReference type="Proteomes" id="UP000009376">
    <property type="component" value="Unassembled WGS sequence"/>
</dbReference>
<evidence type="ECO:0000256" key="1">
    <source>
        <dbReference type="SAM" id="MobiDB-lite"/>
    </source>
</evidence>
<dbReference type="EMBL" id="GG745545">
    <property type="protein sequence ID" value="EFD93172.1"/>
    <property type="molecule type" value="Genomic_DNA"/>
</dbReference>
<protein>
    <submittedName>
        <fullName evidence="2">Uncharacterized protein</fullName>
    </submittedName>
</protein>
<gene>
    <name evidence="2" type="ORF">BJBARM5_0042</name>
</gene>
<dbReference type="AlphaFoldDB" id="D6GUB6"/>
<feature type="region of interest" description="Disordered" evidence="1">
    <location>
        <begin position="71"/>
        <end position="146"/>
    </location>
</feature>
<evidence type="ECO:0000313" key="2">
    <source>
        <dbReference type="EMBL" id="EFD93172.1"/>
    </source>
</evidence>
<organism evidence="2 3">
    <name type="scientific">Candidatus Parvarchaeum acidophilus ARMAN-5</name>
    <dbReference type="NCBI Taxonomy" id="662762"/>
    <lineage>
        <taxon>Archaea</taxon>
        <taxon>Candidatus Parvarchaeota</taxon>
        <taxon>Candidatus Parvarchaeum</taxon>
    </lineage>
</organism>
<evidence type="ECO:0000313" key="3">
    <source>
        <dbReference type="Proteomes" id="UP000009376"/>
    </source>
</evidence>
<feature type="compositionally biased region" description="Acidic residues" evidence="1">
    <location>
        <begin position="113"/>
        <end position="146"/>
    </location>
</feature>